<evidence type="ECO:0000313" key="1">
    <source>
        <dbReference type="EMBL" id="XDQ73417.1"/>
    </source>
</evidence>
<gene>
    <name evidence="1" type="ORF">AB5J54_24200</name>
</gene>
<name>A0AB39T3E8_9ACTN</name>
<accession>A0AB39T3E8</accession>
<dbReference type="EMBL" id="CP163444">
    <property type="protein sequence ID" value="XDQ73417.1"/>
    <property type="molecule type" value="Genomic_DNA"/>
</dbReference>
<dbReference type="RefSeq" id="WP_369145989.1">
    <property type="nucleotide sequence ID" value="NZ_CP163444.1"/>
</dbReference>
<dbReference type="InterPro" id="IPR015943">
    <property type="entry name" value="WD40/YVTN_repeat-like_dom_sf"/>
</dbReference>
<dbReference type="SUPFAM" id="SSF50998">
    <property type="entry name" value="Quinoprotein alcohol dehydrogenase-like"/>
    <property type="match status" value="1"/>
</dbReference>
<dbReference type="InterPro" id="IPR011047">
    <property type="entry name" value="Quinoprotein_ADH-like_sf"/>
</dbReference>
<reference evidence="1" key="1">
    <citation type="submission" date="2024-07" db="EMBL/GenBank/DDBJ databases">
        <authorList>
            <person name="Yu S.T."/>
        </authorList>
    </citation>
    <scope>NUCLEOTIDE SEQUENCE</scope>
    <source>
        <strain evidence="1">R44</strain>
    </source>
</reference>
<protein>
    <submittedName>
        <fullName evidence="1">Uncharacterized protein</fullName>
    </submittedName>
</protein>
<proteinExistence type="predicted"/>
<organism evidence="1">
    <name type="scientific">Streptomyces sp. R44</name>
    <dbReference type="NCBI Taxonomy" id="3238633"/>
    <lineage>
        <taxon>Bacteria</taxon>
        <taxon>Bacillati</taxon>
        <taxon>Actinomycetota</taxon>
        <taxon>Actinomycetes</taxon>
        <taxon>Kitasatosporales</taxon>
        <taxon>Streptomycetaceae</taxon>
        <taxon>Streptomyces</taxon>
    </lineage>
</organism>
<dbReference type="Gene3D" id="2.130.10.10">
    <property type="entry name" value="YVTN repeat-like/Quinoprotein amine dehydrogenase"/>
    <property type="match status" value="1"/>
</dbReference>
<dbReference type="AlphaFoldDB" id="A0AB39T3E8"/>
<sequence length="478" mass="51847">MADLLHDEPFSELLGNADQAVVSADGQWIAASACWAGQSRVAVYRAADLSCAHLLTFTEEAEPIAFHPTLPLLAIGLDNGDEYLRAGGLTLLEADTGHRVDFTDPRRGIDLVRWPDPRTLELTFRAVDMHDEYVHHVSRPTVVRDDWRGLAADALDLTALDGPVLDQVTYPDTGSPLTLLQPFAARAGRNYVGRTAVRSVAGLSDGRVLATRNRTTLECWAPDGSPLWSIPAPTPLGGTRIVVAADERTARVAVPRPMDRTDFPLVDTSDGTVLDHPSVPFSAALSARTDGTWAVRDTFERSYRNERPDPPDTRFFAADGTPLATVHEPDRDELVPLDARRCPELLFTRRRREVIALDPRSTAETVLFAADAPLGRTVYVSDTAGPALLHGRQELVRRTFPAGDVVWTRPLDAEIVDLDTHAGVAHALCADGTLVSVATADGTVLARRPLPRHGQLSVHAAPDGTVLVGTSVGHILRY</sequence>